<name>A0ABZ2LNG9_9BACT</name>
<evidence type="ECO:0000256" key="3">
    <source>
        <dbReference type="ARBA" id="ARBA00022729"/>
    </source>
</evidence>
<dbReference type="Gene3D" id="3.40.50.2300">
    <property type="match status" value="2"/>
</dbReference>
<evidence type="ECO:0000313" key="7">
    <source>
        <dbReference type="EMBL" id="WXB12439.1"/>
    </source>
</evidence>
<keyword evidence="4" id="KW-0472">Membrane</keyword>
<dbReference type="RefSeq" id="WP_394822061.1">
    <property type="nucleotide sequence ID" value="NZ_CP089984.1"/>
</dbReference>
<evidence type="ECO:0000259" key="6">
    <source>
        <dbReference type="Pfam" id="PF02608"/>
    </source>
</evidence>
<proteinExistence type="predicted"/>
<evidence type="ECO:0000256" key="1">
    <source>
        <dbReference type="ARBA" id="ARBA00004236"/>
    </source>
</evidence>
<dbReference type="InterPro" id="IPR050957">
    <property type="entry name" value="BMP_lipoprotein"/>
</dbReference>
<feature type="domain" description="ABC transporter substrate-binding protein PnrA-like" evidence="6">
    <location>
        <begin position="50"/>
        <end position="315"/>
    </location>
</feature>
<dbReference type="CDD" id="cd06354">
    <property type="entry name" value="PBP1_PrnA-like"/>
    <property type="match status" value="1"/>
</dbReference>
<reference evidence="7 8" key="1">
    <citation type="submission" date="2021-12" db="EMBL/GenBank/DDBJ databases">
        <title>Discovery of the Pendulisporaceae a myxobacterial family with distinct sporulation behavior and unique specialized metabolism.</title>
        <authorList>
            <person name="Garcia R."/>
            <person name="Popoff A."/>
            <person name="Bader C.D."/>
            <person name="Loehr J."/>
            <person name="Walesch S."/>
            <person name="Walt C."/>
            <person name="Boldt J."/>
            <person name="Bunk B."/>
            <person name="Haeckl F.J.F.P.J."/>
            <person name="Gunesch A.P."/>
            <person name="Birkelbach J."/>
            <person name="Nuebel U."/>
            <person name="Pietschmann T."/>
            <person name="Bach T."/>
            <person name="Mueller R."/>
        </authorList>
    </citation>
    <scope>NUCLEOTIDE SEQUENCE [LARGE SCALE GENOMIC DNA]</scope>
    <source>
        <strain evidence="7 8">MSr11954</strain>
    </source>
</reference>
<gene>
    <name evidence="7" type="ORF">LZC94_31900</name>
</gene>
<accession>A0ABZ2LNG9</accession>
<keyword evidence="5" id="KW-0449">Lipoprotein</keyword>
<dbReference type="PANTHER" id="PTHR34296">
    <property type="entry name" value="TRANSCRIPTIONAL ACTIVATOR PROTEIN MED"/>
    <property type="match status" value="1"/>
</dbReference>
<evidence type="ECO:0000256" key="2">
    <source>
        <dbReference type="ARBA" id="ARBA00022475"/>
    </source>
</evidence>
<dbReference type="EMBL" id="CP089984">
    <property type="protein sequence ID" value="WXB12439.1"/>
    <property type="molecule type" value="Genomic_DNA"/>
</dbReference>
<protein>
    <submittedName>
        <fullName evidence="7">BMP family ABC transporter substrate-binding protein</fullName>
    </submittedName>
</protein>
<comment type="subcellular location">
    <subcellularLocation>
        <location evidence="1">Cell membrane</location>
    </subcellularLocation>
</comment>
<evidence type="ECO:0000313" key="8">
    <source>
        <dbReference type="Proteomes" id="UP001370348"/>
    </source>
</evidence>
<dbReference type="Pfam" id="PF02608">
    <property type="entry name" value="Bmp"/>
    <property type="match status" value="1"/>
</dbReference>
<keyword evidence="8" id="KW-1185">Reference proteome</keyword>
<dbReference type="Proteomes" id="UP001370348">
    <property type="component" value="Chromosome"/>
</dbReference>
<sequence>MIRAGLVVGLMLVIALVLTFLPGGGRGRARANDAKTQSPRPGAPTARVGLVFDIDGRGDKSFNDAAYLGLMRARDELGAEVSYLEPGQSEDREAGLRLYASRNLDLVIGVGFIFSSDVDAVARAYPHVSFACVDYAPGPEGPPPNVAGLSFREEEGSFLVGAAAGLVSKTGHVGFVGGMTIPLIRKFEAGYIAGVKATCPTCEVHSAYAGATPEAFKDPAKGKTLAMTEVAAGADVVYHASGATGHGVFEGARDAHVLAIGVDSDQYDEMPEVVLTSMVKRVDVAVFEAVRSAIEHRFRGGILQLGVRDHGIDYVHEGPHAARLPPAVTARVEELRAGIIAGTIAVPAK</sequence>
<evidence type="ECO:0000256" key="5">
    <source>
        <dbReference type="ARBA" id="ARBA00023288"/>
    </source>
</evidence>
<evidence type="ECO:0000256" key="4">
    <source>
        <dbReference type="ARBA" id="ARBA00023136"/>
    </source>
</evidence>
<keyword evidence="3" id="KW-0732">Signal</keyword>
<keyword evidence="2" id="KW-1003">Cell membrane</keyword>
<organism evidence="7 8">
    <name type="scientific">Pendulispora albinea</name>
    <dbReference type="NCBI Taxonomy" id="2741071"/>
    <lineage>
        <taxon>Bacteria</taxon>
        <taxon>Pseudomonadati</taxon>
        <taxon>Myxococcota</taxon>
        <taxon>Myxococcia</taxon>
        <taxon>Myxococcales</taxon>
        <taxon>Sorangiineae</taxon>
        <taxon>Pendulisporaceae</taxon>
        <taxon>Pendulispora</taxon>
    </lineage>
</organism>
<dbReference type="InterPro" id="IPR003760">
    <property type="entry name" value="PnrA-like"/>
</dbReference>
<dbReference type="PANTHER" id="PTHR34296:SF2">
    <property type="entry name" value="ABC TRANSPORTER GUANOSINE-BINDING PROTEIN NUPN"/>
    <property type="match status" value="1"/>
</dbReference>